<accession>A0A1V9FJX2</accession>
<dbReference type="OrthoDB" id="1449742at2"/>
<evidence type="ECO:0000313" key="3">
    <source>
        <dbReference type="Proteomes" id="UP000192276"/>
    </source>
</evidence>
<dbReference type="RefSeq" id="WP_081166081.1">
    <property type="nucleotide sequence ID" value="NZ_LWBP01000188.1"/>
</dbReference>
<feature type="transmembrane region" description="Helical" evidence="1">
    <location>
        <begin position="86"/>
        <end position="105"/>
    </location>
</feature>
<feature type="transmembrane region" description="Helical" evidence="1">
    <location>
        <begin position="56"/>
        <end position="80"/>
    </location>
</feature>
<reference evidence="3" key="1">
    <citation type="submission" date="2016-04" db="EMBL/GenBank/DDBJ databases">
        <authorList>
            <person name="Chen L."/>
            <person name="Zhuang W."/>
            <person name="Wang G."/>
        </authorList>
    </citation>
    <scope>NUCLEOTIDE SEQUENCE [LARGE SCALE GENOMIC DNA]</scope>
    <source>
        <strain evidence="3">208</strain>
    </source>
</reference>
<dbReference type="EMBL" id="LWBP01000188">
    <property type="protein sequence ID" value="OQP58581.1"/>
    <property type="molecule type" value="Genomic_DNA"/>
</dbReference>
<evidence type="ECO:0000313" key="2">
    <source>
        <dbReference type="EMBL" id="OQP58581.1"/>
    </source>
</evidence>
<keyword evidence="1" id="KW-0812">Transmembrane</keyword>
<dbReference type="Proteomes" id="UP000192276">
    <property type="component" value="Unassembled WGS sequence"/>
</dbReference>
<keyword evidence="1" id="KW-0472">Membrane</keyword>
<organism evidence="2 3">
    <name type="scientific">Niastella populi</name>
    <dbReference type="NCBI Taxonomy" id="550983"/>
    <lineage>
        <taxon>Bacteria</taxon>
        <taxon>Pseudomonadati</taxon>
        <taxon>Bacteroidota</taxon>
        <taxon>Chitinophagia</taxon>
        <taxon>Chitinophagales</taxon>
        <taxon>Chitinophagaceae</taxon>
        <taxon>Niastella</taxon>
    </lineage>
</organism>
<dbReference type="AlphaFoldDB" id="A0A1V9FJX2"/>
<name>A0A1V9FJX2_9BACT</name>
<protein>
    <submittedName>
        <fullName evidence="2">Uncharacterized protein</fullName>
    </submittedName>
</protein>
<comment type="caution">
    <text evidence="2">The sequence shown here is derived from an EMBL/GenBank/DDBJ whole genome shotgun (WGS) entry which is preliminary data.</text>
</comment>
<feature type="transmembrane region" description="Helical" evidence="1">
    <location>
        <begin position="20"/>
        <end position="44"/>
    </location>
</feature>
<dbReference type="STRING" id="550983.A4R26_03765"/>
<gene>
    <name evidence="2" type="ORF">A4R26_03765</name>
</gene>
<keyword evidence="1" id="KW-1133">Transmembrane helix</keyword>
<evidence type="ECO:0000256" key="1">
    <source>
        <dbReference type="SAM" id="Phobius"/>
    </source>
</evidence>
<proteinExistence type="predicted"/>
<sequence length="133" mass="15190">MMELSFDFISILETIERQPVYVVFWAAFGMFFCSIVLFVPVIILRKLNKTAKIDNGIGLVASILLLCWIIGFVTQMILFFSGVSGIKLFFIWMAMFLTYVVFGVFNKNMILKWSATLTKTNKSATPVQEHEAK</sequence>
<keyword evidence="3" id="KW-1185">Reference proteome</keyword>